<dbReference type="EMBL" id="BTSY01000004">
    <property type="protein sequence ID" value="GMT21767.1"/>
    <property type="molecule type" value="Genomic_DNA"/>
</dbReference>
<protein>
    <recommendedName>
        <fullName evidence="4">G protein-coupled receptor</fullName>
    </recommendedName>
</protein>
<accession>A0AAV5VST2</accession>
<feature type="transmembrane region" description="Helical" evidence="1">
    <location>
        <begin position="117"/>
        <end position="137"/>
    </location>
</feature>
<keyword evidence="1" id="KW-0812">Transmembrane</keyword>
<organism evidence="2 3">
    <name type="scientific">Pristionchus fissidentatus</name>
    <dbReference type="NCBI Taxonomy" id="1538716"/>
    <lineage>
        <taxon>Eukaryota</taxon>
        <taxon>Metazoa</taxon>
        <taxon>Ecdysozoa</taxon>
        <taxon>Nematoda</taxon>
        <taxon>Chromadorea</taxon>
        <taxon>Rhabditida</taxon>
        <taxon>Rhabditina</taxon>
        <taxon>Diplogasteromorpha</taxon>
        <taxon>Diplogasteroidea</taxon>
        <taxon>Neodiplogasteridae</taxon>
        <taxon>Pristionchus</taxon>
    </lineage>
</organism>
<proteinExistence type="predicted"/>
<dbReference type="InterPro" id="IPR019428">
    <property type="entry name" value="7TM_GPCR_serpentine_rcpt_Str"/>
</dbReference>
<reference evidence="2" key="1">
    <citation type="submission" date="2023-10" db="EMBL/GenBank/DDBJ databases">
        <title>Genome assembly of Pristionchus species.</title>
        <authorList>
            <person name="Yoshida K."/>
            <person name="Sommer R.J."/>
        </authorList>
    </citation>
    <scope>NUCLEOTIDE SEQUENCE</scope>
    <source>
        <strain evidence="2">RS5133</strain>
    </source>
</reference>
<sequence length="152" mass="17473">MYEIVLKKYGVDTRTHSMIMGDYYRNGYYHLPSMAGYFIYVSILVLSFGFMICASLRISIHLGGSTSISARTRNMQRQLFRMLCWQTLIPFVFLYIPCGASLTLPLLNFDASPLADLTSLLLSFFLPLDALVVMYLMRDYREAVKEMLWCGS</sequence>
<feature type="transmembrane region" description="Helical" evidence="1">
    <location>
        <begin position="79"/>
        <end position="97"/>
    </location>
</feature>
<dbReference type="Proteomes" id="UP001432322">
    <property type="component" value="Unassembled WGS sequence"/>
</dbReference>
<dbReference type="Gene3D" id="1.20.1070.10">
    <property type="entry name" value="Rhodopsin 7-helix transmembrane proteins"/>
    <property type="match status" value="1"/>
</dbReference>
<evidence type="ECO:0000256" key="1">
    <source>
        <dbReference type="SAM" id="Phobius"/>
    </source>
</evidence>
<dbReference type="Pfam" id="PF10326">
    <property type="entry name" value="7TM_GPCR_Str"/>
    <property type="match status" value="1"/>
</dbReference>
<dbReference type="PANTHER" id="PTHR22943">
    <property type="entry name" value="7-TRANSMEMBRANE DOMAIN RECEPTOR C.ELEGANS"/>
    <property type="match status" value="1"/>
</dbReference>
<dbReference type="AlphaFoldDB" id="A0AAV5VST2"/>
<evidence type="ECO:0000313" key="3">
    <source>
        <dbReference type="Proteomes" id="UP001432322"/>
    </source>
</evidence>
<feature type="transmembrane region" description="Helical" evidence="1">
    <location>
        <begin position="37"/>
        <end position="58"/>
    </location>
</feature>
<keyword evidence="1" id="KW-1133">Transmembrane helix</keyword>
<evidence type="ECO:0008006" key="4">
    <source>
        <dbReference type="Google" id="ProtNLM"/>
    </source>
</evidence>
<gene>
    <name evidence="2" type="ORF">PFISCL1PPCAC_13064</name>
</gene>
<dbReference type="SUPFAM" id="SSF81321">
    <property type="entry name" value="Family A G protein-coupled receptor-like"/>
    <property type="match status" value="1"/>
</dbReference>
<keyword evidence="1" id="KW-0472">Membrane</keyword>
<evidence type="ECO:0000313" key="2">
    <source>
        <dbReference type="EMBL" id="GMT21767.1"/>
    </source>
</evidence>
<name>A0AAV5VST2_9BILA</name>
<feature type="non-terminal residue" evidence="2">
    <location>
        <position position="152"/>
    </location>
</feature>
<dbReference type="PANTHER" id="PTHR22943:SF248">
    <property type="entry name" value="SEVEN TM RECEPTOR"/>
    <property type="match status" value="1"/>
</dbReference>
<comment type="caution">
    <text evidence="2">The sequence shown here is derived from an EMBL/GenBank/DDBJ whole genome shotgun (WGS) entry which is preliminary data.</text>
</comment>
<keyword evidence="3" id="KW-1185">Reference proteome</keyword>